<reference evidence="4" key="1">
    <citation type="submission" date="2016-11" db="UniProtKB">
        <authorList>
            <consortium name="WormBaseParasite"/>
        </authorList>
    </citation>
    <scope>IDENTIFICATION</scope>
</reference>
<dbReference type="AlphaFoldDB" id="A0A1I8A037"/>
<name>A0A1I8A037_9BILA</name>
<evidence type="ECO:0000313" key="4">
    <source>
        <dbReference type="WBParaSite" id="L893_g31345.t1"/>
    </source>
</evidence>
<dbReference type="Proteomes" id="UP000095287">
    <property type="component" value="Unplaced"/>
</dbReference>
<keyword evidence="3" id="KW-1185">Reference proteome</keyword>
<keyword evidence="1" id="KW-0812">Transmembrane</keyword>
<proteinExistence type="predicted"/>
<feature type="transmembrane region" description="Helical" evidence="1">
    <location>
        <begin position="204"/>
        <end position="227"/>
    </location>
</feature>
<dbReference type="GO" id="GO:0016787">
    <property type="term" value="F:hydrolase activity"/>
    <property type="evidence" value="ECO:0007669"/>
    <property type="project" value="InterPro"/>
</dbReference>
<feature type="transmembrane region" description="Helical" evidence="1">
    <location>
        <begin position="141"/>
        <end position="167"/>
    </location>
</feature>
<protein>
    <submittedName>
        <fullName evidence="4">Metallophos domain-containing protein</fullName>
    </submittedName>
</protein>
<feature type="domain" description="Calcineurin-like phosphoesterase" evidence="2">
    <location>
        <begin position="244"/>
        <end position="294"/>
    </location>
</feature>
<keyword evidence="1" id="KW-1133">Transmembrane helix</keyword>
<evidence type="ECO:0000313" key="3">
    <source>
        <dbReference type="Proteomes" id="UP000095287"/>
    </source>
</evidence>
<dbReference type="PANTHER" id="PTHR31302:SF30">
    <property type="entry name" value="CALCINEURIN-LIKE PHOSPHOESTERASE DOMAIN-CONTAINING PROTEIN"/>
    <property type="match status" value="1"/>
</dbReference>
<dbReference type="InterPro" id="IPR004843">
    <property type="entry name" value="Calcineurin-like_PHP"/>
</dbReference>
<dbReference type="SUPFAM" id="SSF56300">
    <property type="entry name" value="Metallo-dependent phosphatases"/>
    <property type="match status" value="2"/>
</dbReference>
<feature type="transmembrane region" description="Helical" evidence="1">
    <location>
        <begin position="117"/>
        <end position="135"/>
    </location>
</feature>
<evidence type="ECO:0000256" key="1">
    <source>
        <dbReference type="SAM" id="Phobius"/>
    </source>
</evidence>
<organism evidence="3 4">
    <name type="scientific">Steinernema glaseri</name>
    <dbReference type="NCBI Taxonomy" id="37863"/>
    <lineage>
        <taxon>Eukaryota</taxon>
        <taxon>Metazoa</taxon>
        <taxon>Ecdysozoa</taxon>
        <taxon>Nematoda</taxon>
        <taxon>Chromadorea</taxon>
        <taxon>Rhabditida</taxon>
        <taxon>Tylenchina</taxon>
        <taxon>Panagrolaimomorpha</taxon>
        <taxon>Strongyloidoidea</taxon>
        <taxon>Steinernematidae</taxon>
        <taxon>Steinernema</taxon>
    </lineage>
</organism>
<feature type="transmembrane region" description="Helical" evidence="1">
    <location>
        <begin position="63"/>
        <end position="83"/>
    </location>
</feature>
<dbReference type="Pfam" id="PF00149">
    <property type="entry name" value="Metallophos"/>
    <property type="match status" value="2"/>
</dbReference>
<dbReference type="PANTHER" id="PTHR31302">
    <property type="entry name" value="TRANSMEMBRANE PROTEIN WITH METALLOPHOSPHOESTERASE DOMAIN-RELATED"/>
    <property type="match status" value="1"/>
</dbReference>
<sequence>MESASDQPEPESSRLGRRMAGMNGGFPFFVKVVVLYFFGHLAITYLGSFYVHGGVGYEQGTRHRFISILNLQWVMIFCSWLVYRQLMGFFDSPFTLVFTHLKPNSLATESYKRKTSLTLLVIFALAHITYFLYYFDGFLQMFLFEVCSITLGVWTHMVFFSLGFFFLNSTLNILKSFKCCSRFLDRLRRIPFIQFLLWDRHVQVVFSVVVTLVVSLICLFSADYIFIRTAELPIANLPPQAEGLRIAVLSDLHTGGTVRRDEIAKVVDRTNDMNVDAVFIVGDMTDGTVEQLEYDVVDRTNDMNVDAVFIVGDMTDGTVEQLEYDVEPLRHLRSRLGTYMVTGNHDYYFDDAMAWIRLFKSYGIKVLTNSKTDLEGICLIGLNDISSGQSGIPHHEMNISTVITECEPSKPVIVLSHNPASAKHISESNLSYNGVDLIISGHTHSGQFYVMLPFVYLVLPYVHGLYTVPMKFVSHDATLLVTAGTLYQGPPMKMLLYSNIWEVTLMGKHTSELVDLE</sequence>
<feature type="transmembrane region" description="Helical" evidence="1">
    <location>
        <begin position="28"/>
        <end position="51"/>
    </location>
</feature>
<dbReference type="InterPro" id="IPR029052">
    <property type="entry name" value="Metallo-depent_PP-like"/>
</dbReference>
<accession>A0A1I8A037</accession>
<keyword evidence="1" id="KW-0472">Membrane</keyword>
<dbReference type="WBParaSite" id="L893_g31345.t1">
    <property type="protein sequence ID" value="L893_g31345.t1"/>
    <property type="gene ID" value="L893_g31345"/>
</dbReference>
<dbReference type="Gene3D" id="3.60.21.10">
    <property type="match status" value="2"/>
</dbReference>
<feature type="domain" description="Calcineurin-like phosphoesterase" evidence="2">
    <location>
        <begin position="302"/>
        <end position="445"/>
    </location>
</feature>
<dbReference type="CDD" id="cd07385">
    <property type="entry name" value="MPP_YkuE_C"/>
    <property type="match status" value="1"/>
</dbReference>
<evidence type="ECO:0000259" key="2">
    <source>
        <dbReference type="Pfam" id="PF00149"/>
    </source>
</evidence>
<dbReference type="InterPro" id="IPR051158">
    <property type="entry name" value="Metallophosphoesterase_sf"/>
</dbReference>